<protein>
    <submittedName>
        <fullName evidence="2">Predicted metal-dependent hydrolase with the TIM-barrel fold</fullName>
    </submittedName>
</protein>
<dbReference type="STRING" id="360412.LARV_02892"/>
<keyword evidence="3" id="KW-1185">Reference proteome</keyword>
<dbReference type="CDD" id="cd01300">
    <property type="entry name" value="YtcJ_like"/>
    <property type="match status" value="1"/>
</dbReference>
<dbReference type="OrthoDB" id="9767366at2"/>
<dbReference type="SUPFAM" id="SSF51338">
    <property type="entry name" value="Composite domain of metallo-dependent hydrolases"/>
    <property type="match status" value="1"/>
</dbReference>
<dbReference type="Pfam" id="PF07969">
    <property type="entry name" value="Amidohydro_3"/>
    <property type="match status" value="1"/>
</dbReference>
<dbReference type="EMBL" id="DF967972">
    <property type="protein sequence ID" value="GAP15111.1"/>
    <property type="molecule type" value="Genomic_DNA"/>
</dbReference>
<evidence type="ECO:0000313" key="2">
    <source>
        <dbReference type="EMBL" id="GAP15111.1"/>
    </source>
</evidence>
<sequence>MRILHHARIRTLNSHQPFAAALAVENGRILAVGSNKDVLALANRNTQIEDLHGQTVWPGLTDAHLHLEAYAASLDRVDCETATLAECLGRIAERARVTPDGAWILGHGFDQNQWQGGYGTAGDLDAAAGDRPVYITAKSLHAGWANSAALRMAGVDRDTPEIEGGQIQRDRNGVPTGILLENAVRFVERILPAPDEVAVAAAIERAQEKLWSMGLTGVHDNDRRRCFQALQQLDQQGRLRLRVVKNLPFDQLAEAVAVGLRSGFGGDFLRIGSIKMFADGALGPQTAAMLQPYQYSANTGVLQLDAGQVFEAGEQAVRSGLSLAIHAIGDCANHEVLAGYEMLRAYERQNHLAHLRHRIEHVQILAPGDLHRLTDLDLVASVQPIHATSDMDTADRHLGSRTQYAYAYRTLLEAGTRLAFGSDAPVESPNPFLGLHAAVNRTRPSGYPGAEGWRPEQRISLEAALAAYTTGPAFAAGRERELGQLMPDFYADLIVLAEDPFDLPPQSLHNRLPAATMVGGEWVFRH</sequence>
<dbReference type="Gene3D" id="3.20.20.140">
    <property type="entry name" value="Metal-dependent hydrolases"/>
    <property type="match status" value="1"/>
</dbReference>
<dbReference type="PANTHER" id="PTHR22642">
    <property type="entry name" value="IMIDAZOLONEPROPIONASE"/>
    <property type="match status" value="1"/>
</dbReference>
<organism evidence="2">
    <name type="scientific">Longilinea arvoryzae</name>
    <dbReference type="NCBI Taxonomy" id="360412"/>
    <lineage>
        <taxon>Bacteria</taxon>
        <taxon>Bacillati</taxon>
        <taxon>Chloroflexota</taxon>
        <taxon>Anaerolineae</taxon>
        <taxon>Anaerolineales</taxon>
        <taxon>Anaerolineaceae</taxon>
        <taxon>Longilinea</taxon>
    </lineage>
</organism>
<dbReference type="RefSeq" id="WP_075074310.1">
    <property type="nucleotide sequence ID" value="NZ_DF967972.1"/>
</dbReference>
<dbReference type="Gene3D" id="2.30.40.10">
    <property type="entry name" value="Urease, subunit C, domain 1"/>
    <property type="match status" value="1"/>
</dbReference>
<evidence type="ECO:0000313" key="3">
    <source>
        <dbReference type="Proteomes" id="UP000055060"/>
    </source>
</evidence>
<reference evidence="2" key="1">
    <citation type="submission" date="2015-07" db="EMBL/GenBank/DDBJ databases">
        <title>Draft Genome Sequences of Anaerolinea thermolimosa IMO-1, Bellilinea caldifistulae GOMI-1, Leptolinea tardivitalis YMTK-2, Levilinea saccharolytica KIBI-1,Longilinea arvoryzae KOME-1, Previously Described as Members of the Anaerolineaceae (Chloroflexi).</title>
        <authorList>
            <person name="Sekiguchi Y."/>
            <person name="Ohashi A."/>
            <person name="Matsuura N."/>
            <person name="Tourlousse M.D."/>
        </authorList>
    </citation>
    <scope>NUCLEOTIDE SEQUENCE [LARGE SCALE GENOMIC DNA]</scope>
    <source>
        <strain evidence="2">KOME-1</strain>
    </source>
</reference>
<accession>A0A0S7BBN6</accession>
<dbReference type="InterPro" id="IPR033932">
    <property type="entry name" value="YtcJ-like"/>
</dbReference>
<evidence type="ECO:0000259" key="1">
    <source>
        <dbReference type="Pfam" id="PF07969"/>
    </source>
</evidence>
<name>A0A0S7BBN6_9CHLR</name>
<dbReference type="Gene3D" id="3.10.310.70">
    <property type="match status" value="1"/>
</dbReference>
<dbReference type="Proteomes" id="UP000055060">
    <property type="component" value="Unassembled WGS sequence"/>
</dbReference>
<dbReference type="PANTHER" id="PTHR22642:SF2">
    <property type="entry name" value="PROTEIN LONG AFTER FAR-RED 3"/>
    <property type="match status" value="1"/>
</dbReference>
<dbReference type="InterPro" id="IPR011059">
    <property type="entry name" value="Metal-dep_hydrolase_composite"/>
</dbReference>
<proteinExistence type="predicted"/>
<dbReference type="AlphaFoldDB" id="A0A0S7BBN6"/>
<gene>
    <name evidence="2" type="ORF">LARV_02892</name>
</gene>
<keyword evidence="2" id="KW-0378">Hydrolase</keyword>
<feature type="domain" description="Amidohydrolase 3" evidence="1">
    <location>
        <begin position="47"/>
        <end position="524"/>
    </location>
</feature>
<dbReference type="InterPro" id="IPR032466">
    <property type="entry name" value="Metal_Hydrolase"/>
</dbReference>
<dbReference type="GO" id="GO:0016810">
    <property type="term" value="F:hydrolase activity, acting on carbon-nitrogen (but not peptide) bonds"/>
    <property type="evidence" value="ECO:0007669"/>
    <property type="project" value="InterPro"/>
</dbReference>
<dbReference type="InterPro" id="IPR013108">
    <property type="entry name" value="Amidohydro_3"/>
</dbReference>
<dbReference type="SUPFAM" id="SSF51556">
    <property type="entry name" value="Metallo-dependent hydrolases"/>
    <property type="match status" value="1"/>
</dbReference>